<evidence type="ECO:0000256" key="4">
    <source>
        <dbReference type="ARBA" id="ARBA00022801"/>
    </source>
</evidence>
<keyword evidence="3" id="KW-0547">Nucleotide-binding</keyword>
<dbReference type="Proteomes" id="UP000006310">
    <property type="component" value="Chromosome 3"/>
</dbReference>
<evidence type="ECO:0000259" key="6">
    <source>
        <dbReference type="Pfam" id="PF01591"/>
    </source>
</evidence>
<dbReference type="PROSITE" id="PS00175">
    <property type="entry name" value="PG_MUTASE"/>
    <property type="match status" value="1"/>
</dbReference>
<dbReference type="GeneID" id="34525042"/>
<dbReference type="GO" id="GO:0005524">
    <property type="term" value="F:ATP binding"/>
    <property type="evidence" value="ECO:0007669"/>
    <property type="project" value="UniProtKB-KW"/>
</dbReference>
<dbReference type="InterPro" id="IPR029033">
    <property type="entry name" value="His_PPase_superfam"/>
</dbReference>
<dbReference type="EMBL" id="HE978316">
    <property type="protein sequence ID" value="CCK69362.1"/>
    <property type="molecule type" value="Genomic_DNA"/>
</dbReference>
<dbReference type="CDD" id="cd07067">
    <property type="entry name" value="HP_PGM_like"/>
    <property type="match status" value="1"/>
</dbReference>
<evidence type="ECO:0000256" key="1">
    <source>
        <dbReference type="ARBA" id="ARBA00008408"/>
    </source>
</evidence>
<dbReference type="OMA" id="RWIQERC"/>
<dbReference type="PANTHER" id="PTHR10606">
    <property type="entry name" value="6-PHOSPHOFRUCTO-2-KINASE/FRUCTOSE-2,6-BISPHOSPHATASE"/>
    <property type="match status" value="1"/>
</dbReference>
<dbReference type="InterPro" id="IPR001345">
    <property type="entry name" value="PG/BPGM_mutase_AS"/>
</dbReference>
<evidence type="ECO:0000256" key="2">
    <source>
        <dbReference type="ARBA" id="ARBA00013067"/>
    </source>
</evidence>
<dbReference type="STRING" id="1071383.J7RWH9"/>
<dbReference type="RefSeq" id="XP_022463608.1">
    <property type="nucleotide sequence ID" value="XM_022606965.1"/>
</dbReference>
<organism evidence="7 8">
    <name type="scientific">Huiozyma naganishii (strain ATCC MYA-139 / BCRC 22969 / CBS 8797 / KCTC 17520 / NBRC 10181 / NCYC 3082 / Yp74L-3)</name>
    <name type="common">Yeast</name>
    <name type="synonym">Kazachstania naganishii</name>
    <dbReference type="NCBI Taxonomy" id="1071383"/>
    <lineage>
        <taxon>Eukaryota</taxon>
        <taxon>Fungi</taxon>
        <taxon>Dikarya</taxon>
        <taxon>Ascomycota</taxon>
        <taxon>Saccharomycotina</taxon>
        <taxon>Saccharomycetes</taxon>
        <taxon>Saccharomycetales</taxon>
        <taxon>Saccharomycetaceae</taxon>
        <taxon>Huiozyma</taxon>
    </lineage>
</organism>
<dbReference type="InterPro" id="IPR003094">
    <property type="entry name" value="6Pfruct_kin"/>
</dbReference>
<dbReference type="AlphaFoldDB" id="J7RWH9"/>
<proteinExistence type="inferred from homology"/>
<dbReference type="InterPro" id="IPR013078">
    <property type="entry name" value="His_Pase_superF_clade-1"/>
</dbReference>
<evidence type="ECO:0000256" key="3">
    <source>
        <dbReference type="ARBA" id="ARBA00022741"/>
    </source>
</evidence>
<sequence length="460" mass="53695">MPFTAISNENDLKIVIVMVGLPARGKSYVSQKIMRYLKWMSVRCEIFNVGHYRRKLGFEKPDHEFFDFENDELFKIREEALKLAFNSMVEWFDQPVDDSNWERDLGRVAILDATNSTRERRSTVLELCREKGFVTMFVENWCDISDVIEKNIEDTVKSSPDYTGMEVARATEDFKNRIDNYERVYETLDQNNDADLTFVKLINISEAVVINKIRTYLQRRIVFYVINLQAKPKYIWLSRHGESLYNVEKKIGGDSSLSERGLQYARKLKSIVADTISGESKEHLTVWTSTLIRTQETAQFLPYPKKKWKALDELDAGLCDGMTYEEIEEQYPEDFKARDDDKYEYRYRGGESYRDVVIRLEPIIMEMERQEHVLIITHQAVLRCIYAYFMNVPQEESPWMSIPLHTLIQLETRPYGTIVTRIKANIPAVSTYKKKGTSSIGEIADPNSSSNIIFKTPERA</sequence>
<dbReference type="eggNOG" id="KOG0234">
    <property type="taxonomic scope" value="Eukaryota"/>
</dbReference>
<evidence type="ECO:0000313" key="7">
    <source>
        <dbReference type="EMBL" id="CCK69362.1"/>
    </source>
</evidence>
<reference evidence="8" key="2">
    <citation type="submission" date="2012-08" db="EMBL/GenBank/DDBJ databases">
        <title>Genome sequence of Kazachstania naganishii.</title>
        <authorList>
            <person name="Gordon J.L."/>
            <person name="Armisen D."/>
            <person name="Proux-Wera E."/>
            <person name="OhEigeartaigh S.S."/>
            <person name="Byrne K.P."/>
            <person name="Wolfe K.H."/>
        </authorList>
    </citation>
    <scope>NUCLEOTIDE SEQUENCE [LARGE SCALE GENOMIC DNA]</scope>
    <source>
        <strain evidence="8">ATCC MYA-139 / BCRC 22969 / CBS 8797 / CCRC 22969 / KCTC 17520 / NBRC 10181 / NCYC 3082</strain>
    </source>
</reference>
<protein>
    <recommendedName>
        <fullName evidence="2">fructose-2,6-bisphosphate 2-phosphatase</fullName>
        <ecNumber evidence="2">3.1.3.46</ecNumber>
    </recommendedName>
</protein>
<dbReference type="GO" id="GO:0006006">
    <property type="term" value="P:glucose metabolic process"/>
    <property type="evidence" value="ECO:0007669"/>
    <property type="project" value="EnsemblFungi"/>
</dbReference>
<comment type="similarity">
    <text evidence="1">In the C-terminal section; belongs to the phosphoglycerate mutase family.</text>
</comment>
<dbReference type="InterPro" id="IPR027417">
    <property type="entry name" value="P-loop_NTPase"/>
</dbReference>
<name>J7RWH9_HUIN7</name>
<dbReference type="Gene3D" id="3.40.50.300">
    <property type="entry name" value="P-loop containing nucleotide triphosphate hydrolases"/>
    <property type="match status" value="1"/>
</dbReference>
<dbReference type="GO" id="GO:0003873">
    <property type="term" value="F:6-phosphofructo-2-kinase activity"/>
    <property type="evidence" value="ECO:0007669"/>
    <property type="project" value="InterPro"/>
</dbReference>
<dbReference type="PANTHER" id="PTHR10606:SF44">
    <property type="entry name" value="6-PHOSPHOFRUCTO 2-KINASE_FRUCTOSE 2,6-BISPHOSPHATASE LONG FORM"/>
    <property type="match status" value="1"/>
</dbReference>
<dbReference type="Pfam" id="PF01591">
    <property type="entry name" value="6PF2K"/>
    <property type="match status" value="1"/>
</dbReference>
<dbReference type="PRINTS" id="PR00991">
    <property type="entry name" value="6PFRUCTKNASE"/>
</dbReference>
<dbReference type="Gene3D" id="3.40.50.1240">
    <property type="entry name" value="Phosphoglycerate mutase-like"/>
    <property type="match status" value="1"/>
</dbReference>
<evidence type="ECO:0000256" key="5">
    <source>
        <dbReference type="ARBA" id="ARBA00022840"/>
    </source>
</evidence>
<dbReference type="InterPro" id="IPR013079">
    <property type="entry name" value="6Phosfructo_kin"/>
</dbReference>
<dbReference type="SUPFAM" id="SSF52540">
    <property type="entry name" value="P-loop containing nucleoside triphosphate hydrolases"/>
    <property type="match status" value="1"/>
</dbReference>
<dbReference type="Pfam" id="PF00300">
    <property type="entry name" value="His_Phos_1"/>
    <property type="match status" value="1"/>
</dbReference>
<dbReference type="GO" id="GO:0006000">
    <property type="term" value="P:fructose metabolic process"/>
    <property type="evidence" value="ECO:0007669"/>
    <property type="project" value="InterPro"/>
</dbReference>
<accession>J7RWH9</accession>
<keyword evidence="4" id="KW-0378">Hydrolase</keyword>
<dbReference type="GO" id="GO:0004331">
    <property type="term" value="F:fructose-2,6-bisphosphate 2-phosphatase activity"/>
    <property type="evidence" value="ECO:0007669"/>
    <property type="project" value="UniProtKB-EC"/>
</dbReference>
<dbReference type="PIRSF" id="PIRSF000709">
    <property type="entry name" value="6PFK_2-Ptase"/>
    <property type="match status" value="1"/>
</dbReference>
<evidence type="ECO:0000313" key="8">
    <source>
        <dbReference type="Proteomes" id="UP000006310"/>
    </source>
</evidence>
<keyword evidence="5" id="KW-0067">ATP-binding</keyword>
<feature type="domain" description="6-phosphofructo-2-kinase" evidence="6">
    <location>
        <begin position="6"/>
        <end position="232"/>
    </location>
</feature>
<dbReference type="FunFam" id="3.40.50.1240:FF:000005">
    <property type="entry name" value="GpmB, Fructose-2,6-bisphosphatase"/>
    <property type="match status" value="1"/>
</dbReference>
<dbReference type="GO" id="GO:0005829">
    <property type="term" value="C:cytosol"/>
    <property type="evidence" value="ECO:0007669"/>
    <property type="project" value="TreeGrafter"/>
</dbReference>
<dbReference type="GO" id="GO:0006003">
    <property type="term" value="P:fructose 2,6-bisphosphate metabolic process"/>
    <property type="evidence" value="ECO:0007669"/>
    <property type="project" value="InterPro"/>
</dbReference>
<dbReference type="HOGENOM" id="CLU_006383_6_1_1"/>
<dbReference type="EC" id="3.1.3.46" evidence="2"/>
<gene>
    <name evidence="7" type="primary">KNAG0C02510</name>
    <name evidence="7" type="ordered locus">KNAG_0C02510</name>
</gene>
<dbReference type="FunFam" id="3.40.50.300:FF:000644">
    <property type="entry name" value="GpmB, Fructose-2,6-bisphosphatase"/>
    <property type="match status" value="1"/>
</dbReference>
<keyword evidence="8" id="KW-1185">Reference proteome</keyword>
<dbReference type="OrthoDB" id="267323at2759"/>
<dbReference type="SMART" id="SM00855">
    <property type="entry name" value="PGAM"/>
    <property type="match status" value="1"/>
</dbReference>
<dbReference type="SUPFAM" id="SSF53254">
    <property type="entry name" value="Phosphoglycerate mutase-like"/>
    <property type="match status" value="1"/>
</dbReference>
<reference evidence="7 8" key="1">
    <citation type="journal article" date="2011" name="Proc. Natl. Acad. Sci. U.S.A.">
        <title>Evolutionary erosion of yeast sex chromosomes by mating-type switching accidents.</title>
        <authorList>
            <person name="Gordon J.L."/>
            <person name="Armisen D."/>
            <person name="Proux-Wera E."/>
            <person name="Oheigeartaigh S.S."/>
            <person name="Byrne K.P."/>
            <person name="Wolfe K.H."/>
        </authorList>
    </citation>
    <scope>NUCLEOTIDE SEQUENCE [LARGE SCALE GENOMIC DNA]</scope>
    <source>
        <strain evidence="8">ATCC MYA-139 / BCRC 22969 / CBS 8797 / CCRC 22969 / KCTC 17520 / NBRC 10181 / NCYC 3082</strain>
    </source>
</reference>
<dbReference type="KEGG" id="kng:KNAG_0C02510"/>